<proteinExistence type="predicted"/>
<dbReference type="Pfam" id="PF10698">
    <property type="entry name" value="DUF2505"/>
    <property type="match status" value="1"/>
</dbReference>
<evidence type="ECO:0000313" key="1">
    <source>
        <dbReference type="EMBL" id="MDR8019359.1"/>
    </source>
</evidence>
<dbReference type="EMBL" id="JAVKGR010000007">
    <property type="protein sequence ID" value="MDR8019359.1"/>
    <property type="molecule type" value="Genomic_DNA"/>
</dbReference>
<reference evidence="1 2" key="1">
    <citation type="submission" date="2023-09" db="EMBL/GenBank/DDBJ databases">
        <title>Description of three actinobacteria isolated from air of manufacturing shop in a pharmaceutical factory.</title>
        <authorList>
            <person name="Zhang D.-F."/>
        </authorList>
    </citation>
    <scope>NUCLEOTIDE SEQUENCE [LARGE SCALE GENOMIC DNA]</scope>
    <source>
        <strain evidence="1 2">LY-0111</strain>
    </source>
</reference>
<dbReference type="Proteomes" id="UP001251870">
    <property type="component" value="Unassembled WGS sequence"/>
</dbReference>
<dbReference type="RefSeq" id="WP_310548348.1">
    <property type="nucleotide sequence ID" value="NZ_JAVKGR010000007.1"/>
</dbReference>
<evidence type="ECO:0000313" key="2">
    <source>
        <dbReference type="Proteomes" id="UP001251870"/>
    </source>
</evidence>
<comment type="caution">
    <text evidence="1">The sequence shown here is derived from an EMBL/GenBank/DDBJ whole genome shotgun (WGS) entry which is preliminary data.</text>
</comment>
<dbReference type="InterPro" id="IPR019639">
    <property type="entry name" value="DUF2505"/>
</dbReference>
<sequence>MALEAETVIPQPAQKIIEAFASRDFHEHLAAKVGSQLKSFEVSGETAGAFTITSEQSMAVDRLPDIAQKILKGQVTVTITEEWSAADQDGSRRSDMTVKIHSAPVSAEASQNLHARGEETRATVRGEVNTSIPLIGKKLKSAAEPYMRRFVELQSREADAWIRSNA</sequence>
<keyword evidence="2" id="KW-1185">Reference proteome</keyword>
<protein>
    <submittedName>
        <fullName evidence="1">DUF2505 domain-containing protein</fullName>
    </submittedName>
</protein>
<name>A0ABU2DS74_9MICC</name>
<gene>
    <name evidence="1" type="ORF">RIL96_07240</name>
</gene>
<accession>A0ABU2DS74</accession>
<organism evidence="1 2">
    <name type="scientific">Nesterenkonia aerolata</name>
    <dbReference type="NCBI Taxonomy" id="3074079"/>
    <lineage>
        <taxon>Bacteria</taxon>
        <taxon>Bacillati</taxon>
        <taxon>Actinomycetota</taxon>
        <taxon>Actinomycetes</taxon>
        <taxon>Micrococcales</taxon>
        <taxon>Micrococcaceae</taxon>
        <taxon>Nesterenkonia</taxon>
    </lineage>
</organism>